<keyword evidence="1" id="KW-0732">Signal</keyword>
<evidence type="ECO:0000313" key="3">
    <source>
        <dbReference type="Proteomes" id="UP000251692"/>
    </source>
</evidence>
<keyword evidence="3" id="KW-1185">Reference proteome</keyword>
<proteinExistence type="predicted"/>
<dbReference type="RefSeq" id="WP_112306764.1">
    <property type="nucleotide sequence ID" value="NZ_QMDV01000005.1"/>
</dbReference>
<dbReference type="InterPro" id="IPR026444">
    <property type="entry name" value="Secre_tail"/>
</dbReference>
<protein>
    <recommendedName>
        <fullName evidence="4">Por secretion system C-terminal sorting domain-containing protein</fullName>
    </recommendedName>
</protein>
<dbReference type="NCBIfam" id="TIGR04183">
    <property type="entry name" value="Por_Secre_tail"/>
    <property type="match status" value="1"/>
</dbReference>
<dbReference type="Gene3D" id="2.60.40.10">
    <property type="entry name" value="Immunoglobulins"/>
    <property type="match status" value="1"/>
</dbReference>
<comment type="caution">
    <text evidence="2">The sequence shown here is derived from an EMBL/GenBank/DDBJ whole genome shotgun (WGS) entry which is preliminary data.</text>
</comment>
<organism evidence="2 3">
    <name type="scientific">Pontibacter arcticus</name>
    <dbReference type="NCBI Taxonomy" id="2080288"/>
    <lineage>
        <taxon>Bacteria</taxon>
        <taxon>Pseudomonadati</taxon>
        <taxon>Bacteroidota</taxon>
        <taxon>Cytophagia</taxon>
        <taxon>Cytophagales</taxon>
        <taxon>Hymenobacteraceae</taxon>
        <taxon>Pontibacter</taxon>
    </lineage>
</organism>
<evidence type="ECO:0000256" key="1">
    <source>
        <dbReference type="SAM" id="SignalP"/>
    </source>
</evidence>
<dbReference type="AlphaFoldDB" id="A0A364RB17"/>
<gene>
    <name evidence="2" type="ORF">DP923_15290</name>
</gene>
<evidence type="ECO:0000313" key="2">
    <source>
        <dbReference type="EMBL" id="RAU81474.1"/>
    </source>
</evidence>
<dbReference type="Proteomes" id="UP000251692">
    <property type="component" value="Unassembled WGS sequence"/>
</dbReference>
<feature type="chain" id="PRO_5016712209" description="Por secretion system C-terminal sorting domain-containing protein" evidence="1">
    <location>
        <begin position="24"/>
        <end position="346"/>
    </location>
</feature>
<sequence length="346" mass="37321">MRTSTYLMLFIAFILIIAQPAKAQYTPPDEIETADCEYNNPCFTAIYDEFLINADSTMLTIVMSIIPITDGDCSDTEQIAISALGGEAQTFTLAELNDNPIVTLVVDREAFQAFPQVGLVTLDSIVLAAGLDPVLLPTRAIALNARIGTDNPCQEIVPLPVELISFEGKASAAGIALEWSTASEKDNSHFEVERSADGQAFEQIGKVNGNGNSSVKRRYNFTDNNPASDLNYYRLKQVDFDGKSEYSKVITVTADVLASSELSINLAPNPCENGDCSAIIANPGRQGAITLELKDMSGRLVHTKTITETSGSTVKIPMAELAPHKGLFILTATSGTNVVHKRVVLR</sequence>
<reference evidence="2 3" key="1">
    <citation type="submission" date="2018-06" db="EMBL/GenBank/DDBJ databases">
        <authorList>
            <person name="Liu Z.-W."/>
        </authorList>
    </citation>
    <scope>NUCLEOTIDE SEQUENCE [LARGE SCALE GENOMIC DNA]</scope>
    <source>
        <strain evidence="2 3">2b14</strain>
    </source>
</reference>
<reference evidence="2 3" key="2">
    <citation type="submission" date="2018-07" db="EMBL/GenBank/DDBJ databases">
        <title>Pontibacter sp. 2b14 genomic sequence and assembly.</title>
        <authorList>
            <person name="Du Z.-J."/>
        </authorList>
    </citation>
    <scope>NUCLEOTIDE SEQUENCE [LARGE SCALE GENOMIC DNA]</scope>
    <source>
        <strain evidence="2 3">2b14</strain>
    </source>
</reference>
<accession>A0A364RB17</accession>
<name>A0A364RB17_9BACT</name>
<dbReference type="EMBL" id="QMDV01000005">
    <property type="protein sequence ID" value="RAU81474.1"/>
    <property type="molecule type" value="Genomic_DNA"/>
</dbReference>
<dbReference type="OrthoDB" id="876123at2"/>
<feature type="signal peptide" evidence="1">
    <location>
        <begin position="1"/>
        <end position="23"/>
    </location>
</feature>
<dbReference type="InterPro" id="IPR013783">
    <property type="entry name" value="Ig-like_fold"/>
</dbReference>
<evidence type="ECO:0008006" key="4">
    <source>
        <dbReference type="Google" id="ProtNLM"/>
    </source>
</evidence>